<feature type="region of interest" description="Disordered" evidence="5">
    <location>
        <begin position="39"/>
        <end position="61"/>
    </location>
</feature>
<feature type="transmembrane region" description="Helical" evidence="6">
    <location>
        <begin position="585"/>
        <end position="604"/>
    </location>
</feature>
<dbReference type="Gene3D" id="1.20.1250.20">
    <property type="entry name" value="MFS general substrate transporter like domains"/>
    <property type="match status" value="1"/>
</dbReference>
<keyword evidence="4 6" id="KW-0472">Membrane</keyword>
<reference evidence="8" key="1">
    <citation type="submission" date="2019-11" db="EMBL/GenBank/DDBJ databases">
        <title>The nuclear and mitochondrial genomes of Frieseomelitta varia - a highly eusocial stingless bee (Meliponini) with a permanently sterile worker caste.</title>
        <authorList>
            <person name="Freitas F.C.P."/>
            <person name="Lourenco A.P."/>
            <person name="Nunes F.M.F."/>
            <person name="Paschoal A.R."/>
            <person name="Abreu F.C.P."/>
            <person name="Barbin F.O."/>
            <person name="Bataglia L."/>
            <person name="Cardoso-Junior C.A.M."/>
            <person name="Cervoni M.S."/>
            <person name="Silva S.R."/>
            <person name="Dalarmi F."/>
            <person name="Del Lama M.A."/>
            <person name="Depintor T.S."/>
            <person name="Ferreira K.M."/>
            <person name="Goria P.S."/>
            <person name="Jaskot M.C."/>
            <person name="Lago D.C."/>
            <person name="Luna-Lucena D."/>
            <person name="Moda L.M."/>
            <person name="Nascimento L."/>
            <person name="Pedrino M."/>
            <person name="Rabico F.O."/>
            <person name="Sanches F.C."/>
            <person name="Santos D.E."/>
            <person name="Santos C.G."/>
            <person name="Vieira J."/>
            <person name="Lopes T.F."/>
            <person name="Barchuk A.R."/>
            <person name="Hartfelder K."/>
            <person name="Simoes Z.L.P."/>
            <person name="Bitondi M.M.G."/>
            <person name="Pinheiro D.G."/>
        </authorList>
    </citation>
    <scope>NUCLEOTIDE SEQUENCE</scope>
    <source>
        <strain evidence="8">USP_RPSP 00005682</strain>
        <tissue evidence="8">Whole individual</tissue>
    </source>
</reference>
<feature type="compositionally biased region" description="Basic residues" evidence="5">
    <location>
        <begin position="39"/>
        <end position="53"/>
    </location>
</feature>
<feature type="transmembrane region" description="Helical" evidence="6">
    <location>
        <begin position="346"/>
        <end position="365"/>
    </location>
</feature>
<feature type="transmembrane region" description="Helical" evidence="6">
    <location>
        <begin position="285"/>
        <end position="307"/>
    </location>
</feature>
<keyword evidence="2 6" id="KW-0812">Transmembrane</keyword>
<sequence>MRKKGLPRKARRISIRWSVTSKEENRRLNQASGIAVNFVKKKKKRERTNRRSPTHSPHTTNPFDPLFTLAVLVSLIQLSVGIRTARHRSQRGNDHDKQEEEIGVKMASVDRNLEELMAHLGEFGKYQRWQFSLHILGGLTAGLHMMTLLTVAAVPPHTCNVPRSPFNAINSTKWNISDATEDLVPRAIDACYYSDAENVVRQCESWTYDTRYFQTSRAMEWNSVCSRRWMGAAAQSSYMFGVFIGAVTLGTLADKYGRKIIFCVSAVAQLIFGVTVALINDFYVFLVWRFMYGIFGSAGAYITGFVLTMELVGATKRTVCGMMFHLAFAVGFMLVAVWGAVIKDRMWLQIAYGLHSALLVGHWWLMDESPRWLWAQGRVNEAVAIVRKGLKMNGNDTVDIDAEKLLGERKVSHVVEKRRSHGALDLFKTPNLRRKTLNVCFGWFANSIVYYGLSLNTGNLVGNPFLMLFLSGLVELPSYLLMCFLMDRSGRRCVVSTFMLIGGVCCIVASSIPTDIDLAAAIIVTIVLFGKACIAGSFAVIYNYTAELFPTVVRNTALGIGSMCARFSGALTPMIMLLNSLNPKVPAALFGFVALVAGFLSLYLPETVNQPMPETIEDGENFGKHDTCFAACLRSRRKSDVSCEVTLNQLADREEKEKLNQGENGKENSH</sequence>
<evidence type="ECO:0000313" key="8">
    <source>
        <dbReference type="EMBL" id="KAF3426303.1"/>
    </source>
</evidence>
<dbReference type="InterPro" id="IPR036259">
    <property type="entry name" value="MFS_trans_sf"/>
</dbReference>
<dbReference type="EMBL" id="WNWW01000331">
    <property type="protein sequence ID" value="KAF3426303.1"/>
    <property type="molecule type" value="Genomic_DNA"/>
</dbReference>
<dbReference type="InterPro" id="IPR005829">
    <property type="entry name" value="Sugar_transporter_CS"/>
</dbReference>
<gene>
    <name evidence="8" type="ORF">E2986_00506</name>
</gene>
<comment type="subcellular location">
    <subcellularLocation>
        <location evidence="1">Membrane</location>
        <topology evidence="1">Multi-pass membrane protein</topology>
    </subcellularLocation>
</comment>
<feature type="transmembrane region" description="Helical" evidence="6">
    <location>
        <begin position="133"/>
        <end position="154"/>
    </location>
</feature>
<evidence type="ECO:0000313" key="9">
    <source>
        <dbReference type="Proteomes" id="UP000655588"/>
    </source>
</evidence>
<proteinExistence type="predicted"/>
<dbReference type="InterPro" id="IPR020846">
    <property type="entry name" value="MFS_dom"/>
</dbReference>
<dbReference type="PROSITE" id="PS00216">
    <property type="entry name" value="SUGAR_TRANSPORT_1"/>
    <property type="match status" value="1"/>
</dbReference>
<dbReference type="Proteomes" id="UP000655588">
    <property type="component" value="Unassembled WGS sequence"/>
</dbReference>
<keyword evidence="3 6" id="KW-1133">Transmembrane helix</keyword>
<feature type="transmembrane region" description="Helical" evidence="6">
    <location>
        <begin position="229"/>
        <end position="253"/>
    </location>
</feature>
<organism evidence="8 9">
    <name type="scientific">Frieseomelitta varia</name>
    <dbReference type="NCBI Taxonomy" id="561572"/>
    <lineage>
        <taxon>Eukaryota</taxon>
        <taxon>Metazoa</taxon>
        <taxon>Ecdysozoa</taxon>
        <taxon>Arthropoda</taxon>
        <taxon>Hexapoda</taxon>
        <taxon>Insecta</taxon>
        <taxon>Pterygota</taxon>
        <taxon>Neoptera</taxon>
        <taxon>Endopterygota</taxon>
        <taxon>Hymenoptera</taxon>
        <taxon>Apocrita</taxon>
        <taxon>Aculeata</taxon>
        <taxon>Apoidea</taxon>
        <taxon>Anthophila</taxon>
        <taxon>Apidae</taxon>
        <taxon>Frieseomelitta</taxon>
    </lineage>
</organism>
<dbReference type="AlphaFoldDB" id="A0A833SGI3"/>
<name>A0A833SGI3_9HYME</name>
<feature type="transmembrane region" description="Helical" evidence="6">
    <location>
        <begin position="493"/>
        <end position="512"/>
    </location>
</feature>
<evidence type="ECO:0000256" key="4">
    <source>
        <dbReference type="ARBA" id="ARBA00023136"/>
    </source>
</evidence>
<evidence type="ECO:0000259" key="7">
    <source>
        <dbReference type="PROSITE" id="PS50850"/>
    </source>
</evidence>
<evidence type="ECO:0000256" key="6">
    <source>
        <dbReference type="SAM" id="Phobius"/>
    </source>
</evidence>
<dbReference type="InterPro" id="IPR005828">
    <property type="entry name" value="MFS_sugar_transport-like"/>
</dbReference>
<evidence type="ECO:0000256" key="5">
    <source>
        <dbReference type="SAM" id="MobiDB-lite"/>
    </source>
</evidence>
<feature type="transmembrane region" description="Helical" evidence="6">
    <location>
        <begin position="465"/>
        <end position="486"/>
    </location>
</feature>
<feature type="domain" description="Major facilitator superfamily (MFS) profile" evidence="7">
    <location>
        <begin position="130"/>
        <end position="609"/>
    </location>
</feature>
<accession>A0A833SGI3</accession>
<dbReference type="PROSITE" id="PS50850">
    <property type="entry name" value="MFS"/>
    <property type="match status" value="1"/>
</dbReference>
<dbReference type="CDD" id="cd17317">
    <property type="entry name" value="MFS_SLC22"/>
    <property type="match status" value="1"/>
</dbReference>
<evidence type="ECO:0000256" key="1">
    <source>
        <dbReference type="ARBA" id="ARBA00004141"/>
    </source>
</evidence>
<evidence type="ECO:0000256" key="2">
    <source>
        <dbReference type="ARBA" id="ARBA00022692"/>
    </source>
</evidence>
<dbReference type="Pfam" id="PF00083">
    <property type="entry name" value="Sugar_tr"/>
    <property type="match status" value="1"/>
</dbReference>
<evidence type="ECO:0000256" key="3">
    <source>
        <dbReference type="ARBA" id="ARBA00022989"/>
    </source>
</evidence>
<comment type="caution">
    <text evidence="8">The sequence shown here is derived from an EMBL/GenBank/DDBJ whole genome shotgun (WGS) entry which is preliminary data.</text>
</comment>
<dbReference type="SUPFAM" id="SSF103473">
    <property type="entry name" value="MFS general substrate transporter"/>
    <property type="match status" value="1"/>
</dbReference>
<keyword evidence="9" id="KW-1185">Reference proteome</keyword>
<feature type="transmembrane region" description="Helical" evidence="6">
    <location>
        <begin position="260"/>
        <end position="279"/>
    </location>
</feature>
<dbReference type="PANTHER" id="PTHR24064">
    <property type="entry name" value="SOLUTE CARRIER FAMILY 22 MEMBER"/>
    <property type="match status" value="1"/>
</dbReference>
<feature type="transmembrane region" description="Helical" evidence="6">
    <location>
        <begin position="436"/>
        <end position="453"/>
    </location>
</feature>
<dbReference type="GO" id="GO:0016020">
    <property type="term" value="C:membrane"/>
    <property type="evidence" value="ECO:0007669"/>
    <property type="project" value="UniProtKB-SubCell"/>
</dbReference>
<dbReference type="GO" id="GO:0022857">
    <property type="term" value="F:transmembrane transporter activity"/>
    <property type="evidence" value="ECO:0007669"/>
    <property type="project" value="InterPro"/>
</dbReference>
<feature type="transmembrane region" description="Helical" evidence="6">
    <location>
        <begin position="319"/>
        <end position="340"/>
    </location>
</feature>
<feature type="transmembrane region" description="Helical" evidence="6">
    <location>
        <begin position="556"/>
        <end position="579"/>
    </location>
</feature>
<feature type="transmembrane region" description="Helical" evidence="6">
    <location>
        <begin position="518"/>
        <end position="544"/>
    </location>
</feature>
<protein>
    <recommendedName>
        <fullName evidence="7">Major facilitator superfamily (MFS) profile domain-containing protein</fullName>
    </recommendedName>
</protein>